<dbReference type="STRING" id="436010.A0A167WJJ3"/>
<feature type="region of interest" description="Disordered" evidence="3">
    <location>
        <begin position="83"/>
        <end position="109"/>
    </location>
</feature>
<accession>A0A167WJJ3</accession>
<dbReference type="InterPro" id="IPR015342">
    <property type="entry name" value="PEX1-N_C-lobe"/>
</dbReference>
<dbReference type="Pfam" id="PF09262">
    <property type="entry name" value="PEX-1N"/>
    <property type="match status" value="1"/>
</dbReference>
<keyword evidence="1" id="KW-0547">Nucleotide-binding</keyword>
<feature type="non-terminal residue" evidence="5">
    <location>
        <position position="1"/>
    </location>
</feature>
<evidence type="ECO:0000259" key="4">
    <source>
        <dbReference type="Pfam" id="PF09262"/>
    </source>
</evidence>
<dbReference type="EMBL" id="KV417801">
    <property type="protein sequence ID" value="KZP06169.1"/>
    <property type="molecule type" value="Genomic_DNA"/>
</dbReference>
<dbReference type="GO" id="GO:0007031">
    <property type="term" value="P:peroxisome organization"/>
    <property type="evidence" value="ECO:0007669"/>
    <property type="project" value="InterPro"/>
</dbReference>
<feature type="compositionally biased region" description="Polar residues" evidence="3">
    <location>
        <begin position="89"/>
        <end position="105"/>
    </location>
</feature>
<dbReference type="Proteomes" id="UP000076532">
    <property type="component" value="Unassembled WGS sequence"/>
</dbReference>
<dbReference type="AlphaFoldDB" id="A0A167WJJ3"/>
<evidence type="ECO:0000313" key="6">
    <source>
        <dbReference type="Proteomes" id="UP000076532"/>
    </source>
</evidence>
<proteinExistence type="predicted"/>
<organism evidence="5 6">
    <name type="scientific">Athelia psychrophila</name>
    <dbReference type="NCBI Taxonomy" id="1759441"/>
    <lineage>
        <taxon>Eukaryota</taxon>
        <taxon>Fungi</taxon>
        <taxon>Dikarya</taxon>
        <taxon>Basidiomycota</taxon>
        <taxon>Agaricomycotina</taxon>
        <taxon>Agaricomycetes</taxon>
        <taxon>Agaricomycetidae</taxon>
        <taxon>Atheliales</taxon>
        <taxon>Atheliaceae</taxon>
        <taxon>Athelia</taxon>
    </lineage>
</organism>
<dbReference type="SUPFAM" id="SSF54585">
    <property type="entry name" value="Cdc48 domain 2-like"/>
    <property type="match status" value="1"/>
</dbReference>
<keyword evidence="6" id="KW-1185">Reference proteome</keyword>
<name>A0A167WJJ3_9AGAM</name>
<protein>
    <recommendedName>
        <fullName evidence="4">Peroxisomal ATPase PEX1 N-terminal C-lobe domain-containing protein</fullName>
    </recommendedName>
</protein>
<dbReference type="Gene3D" id="3.10.330.10">
    <property type="match status" value="1"/>
</dbReference>
<dbReference type="GO" id="GO:0005777">
    <property type="term" value="C:peroxisome"/>
    <property type="evidence" value="ECO:0007669"/>
    <property type="project" value="InterPro"/>
</dbReference>
<feature type="domain" description="Peroxisomal ATPase PEX1 N-terminal C-lobe" evidence="4">
    <location>
        <begin position="9"/>
        <end position="85"/>
    </location>
</feature>
<dbReference type="OrthoDB" id="2187at2759"/>
<sequence length="134" mass="14471">LHDLPLAKSVGAESVSADDWEIIEIHPGHVEDPILGQVRVAKIDQEIKLCVLGRTRVSLRVVSLDPQSKSDALLLTTNTEVHIAPKPRNSASTAPKTPQTATSKQENAHFWSVSAPADQFLRRSCACSPPSSTT</sequence>
<evidence type="ECO:0000313" key="5">
    <source>
        <dbReference type="EMBL" id="KZP06169.1"/>
    </source>
</evidence>
<keyword evidence="2" id="KW-0067">ATP-binding</keyword>
<gene>
    <name evidence="5" type="ORF">FIBSPDRAFT_764845</name>
</gene>
<evidence type="ECO:0000256" key="2">
    <source>
        <dbReference type="ARBA" id="ARBA00022840"/>
    </source>
</evidence>
<reference evidence="5 6" key="1">
    <citation type="journal article" date="2016" name="Mol. Biol. Evol.">
        <title>Comparative Genomics of Early-Diverging Mushroom-Forming Fungi Provides Insights into the Origins of Lignocellulose Decay Capabilities.</title>
        <authorList>
            <person name="Nagy L.G."/>
            <person name="Riley R."/>
            <person name="Tritt A."/>
            <person name="Adam C."/>
            <person name="Daum C."/>
            <person name="Floudas D."/>
            <person name="Sun H."/>
            <person name="Yadav J.S."/>
            <person name="Pangilinan J."/>
            <person name="Larsson K.H."/>
            <person name="Matsuura K."/>
            <person name="Barry K."/>
            <person name="Labutti K."/>
            <person name="Kuo R."/>
            <person name="Ohm R.A."/>
            <person name="Bhattacharya S.S."/>
            <person name="Shirouzu T."/>
            <person name="Yoshinaga Y."/>
            <person name="Martin F.M."/>
            <person name="Grigoriev I.V."/>
            <person name="Hibbett D.S."/>
        </authorList>
    </citation>
    <scope>NUCLEOTIDE SEQUENCE [LARGE SCALE GENOMIC DNA]</scope>
    <source>
        <strain evidence="5 6">CBS 109695</strain>
    </source>
</reference>
<evidence type="ECO:0000256" key="1">
    <source>
        <dbReference type="ARBA" id="ARBA00022741"/>
    </source>
</evidence>
<dbReference type="GO" id="GO:0005524">
    <property type="term" value="F:ATP binding"/>
    <property type="evidence" value="ECO:0007669"/>
    <property type="project" value="UniProtKB-KW"/>
</dbReference>
<evidence type="ECO:0000256" key="3">
    <source>
        <dbReference type="SAM" id="MobiDB-lite"/>
    </source>
</evidence>
<dbReference type="InterPro" id="IPR029067">
    <property type="entry name" value="CDC48_domain_2-like_sf"/>
</dbReference>